<dbReference type="InterPro" id="IPR002575">
    <property type="entry name" value="Aminoglycoside_PTrfase"/>
</dbReference>
<protein>
    <submittedName>
        <fullName evidence="2">Phosphotransferase enzyme family protein</fullName>
    </submittedName>
</protein>
<dbReference type="SUPFAM" id="SSF56112">
    <property type="entry name" value="Protein kinase-like (PK-like)"/>
    <property type="match status" value="1"/>
</dbReference>
<dbReference type="AlphaFoldDB" id="A0A1H8QML5"/>
<dbReference type="PANTHER" id="PTHR11012">
    <property type="entry name" value="PROTEIN KINASE-LIKE DOMAIN-CONTAINING"/>
    <property type="match status" value="1"/>
</dbReference>
<dbReference type="InterPro" id="IPR015897">
    <property type="entry name" value="CHK_kinase-like"/>
</dbReference>
<dbReference type="STRING" id="673521.SAMN05660991_00673"/>
<dbReference type="EMBL" id="FOEE01000002">
    <property type="protein sequence ID" value="SEO55063.1"/>
    <property type="molecule type" value="Genomic_DNA"/>
</dbReference>
<feature type="domain" description="CHK kinase-like" evidence="1">
    <location>
        <begin position="126"/>
        <end position="302"/>
    </location>
</feature>
<name>A0A1H8QML5_9ACTN</name>
<keyword evidence="3" id="KW-1185">Reference proteome</keyword>
<dbReference type="InterPro" id="IPR011009">
    <property type="entry name" value="Kinase-like_dom_sf"/>
</dbReference>
<evidence type="ECO:0000313" key="2">
    <source>
        <dbReference type="EMBL" id="SEO55063.1"/>
    </source>
</evidence>
<sequence length="357" mass="38590">MTAVAATDEAPAIPATLAEALTPEWLTAALRTRFPDVVVQSVEPGPIVSRVSTNARFTITCTGAPADELPRELCIKGYFADMSSAGGGAAGFSEGLFFDSLAETTGVRTLRPVYAGIDPGTRESVVITEDVVARGATFLDSLSPYRPDQVAQSLEQFATLHASTWMDPTLGRQQWLTPSLPRILGGRGLPEIRHNFEGPIGAGAPDSVRNGERLIEAYTVVANNAATASPWAVIHGDAHVGNVFVDGEGRSCLVDWQLVQRGPWYVDVGYHIASTLPIEQRREHERDLLRHYLDRLAAGGVDRPDEDEAWRLIKHGIVHGFYLWAITQKVAPPITTELLTRIGAAVEDHDALTAVQG</sequence>
<dbReference type="PANTHER" id="PTHR11012:SF30">
    <property type="entry name" value="PROTEIN KINASE-LIKE DOMAIN-CONTAINING"/>
    <property type="match status" value="1"/>
</dbReference>
<dbReference type="RefSeq" id="WP_091940195.1">
    <property type="nucleotide sequence ID" value="NZ_FOEE01000002.1"/>
</dbReference>
<keyword evidence="2" id="KW-0808">Transferase</keyword>
<evidence type="ECO:0000259" key="1">
    <source>
        <dbReference type="SMART" id="SM00587"/>
    </source>
</evidence>
<dbReference type="Gene3D" id="3.90.1200.10">
    <property type="match status" value="1"/>
</dbReference>
<dbReference type="Pfam" id="PF01636">
    <property type="entry name" value="APH"/>
    <property type="match status" value="1"/>
</dbReference>
<reference evidence="3" key="1">
    <citation type="submission" date="2016-10" db="EMBL/GenBank/DDBJ databases">
        <authorList>
            <person name="Varghese N."/>
            <person name="Submissions S."/>
        </authorList>
    </citation>
    <scope>NUCLEOTIDE SEQUENCE [LARGE SCALE GENOMIC DNA]</scope>
    <source>
        <strain evidence="3">DSM 45413</strain>
    </source>
</reference>
<proteinExistence type="predicted"/>
<dbReference type="GO" id="GO:0016740">
    <property type="term" value="F:transferase activity"/>
    <property type="evidence" value="ECO:0007669"/>
    <property type="project" value="UniProtKB-KW"/>
</dbReference>
<dbReference type="SMART" id="SM00587">
    <property type="entry name" value="CHK"/>
    <property type="match status" value="1"/>
</dbReference>
<organism evidence="2 3">
    <name type="scientific">Trujillonella endophytica</name>
    <dbReference type="NCBI Taxonomy" id="673521"/>
    <lineage>
        <taxon>Bacteria</taxon>
        <taxon>Bacillati</taxon>
        <taxon>Actinomycetota</taxon>
        <taxon>Actinomycetes</taxon>
        <taxon>Geodermatophilales</taxon>
        <taxon>Geodermatophilaceae</taxon>
        <taxon>Trujillonella</taxon>
    </lineage>
</organism>
<dbReference type="OrthoDB" id="141068at2"/>
<evidence type="ECO:0000313" key="3">
    <source>
        <dbReference type="Proteomes" id="UP000198960"/>
    </source>
</evidence>
<dbReference type="Proteomes" id="UP000198960">
    <property type="component" value="Unassembled WGS sequence"/>
</dbReference>
<gene>
    <name evidence="2" type="ORF">SAMN05660991_00673</name>
</gene>
<accession>A0A1H8QML5</accession>